<dbReference type="SMART" id="SM00298">
    <property type="entry name" value="CHROMO"/>
    <property type="match status" value="2"/>
</dbReference>
<dbReference type="Proteomes" id="UP000243459">
    <property type="component" value="Chromosome 4"/>
</dbReference>
<feature type="domain" description="Chromo" evidence="1">
    <location>
        <begin position="123"/>
        <end position="159"/>
    </location>
</feature>
<dbReference type="AlphaFoldDB" id="A0A5P1F820"/>
<dbReference type="Gene3D" id="1.25.40.20">
    <property type="entry name" value="Ankyrin repeat-containing domain"/>
    <property type="match status" value="1"/>
</dbReference>
<dbReference type="OMA" id="REYLIEW"/>
<sequence length="186" mass="21124">MFSSVRYARPGAVKALLELGADPYRADDRGRTAIDLAKEVLAATPKGNPAAFGRRIGLEGAIKEMEKFVYEWAEVERVIEGRGKGERREYLIEWRDGGEREWVKKRWVAEDLVRDFEAGLEYGVAEKVVGMREGEEGGREYLVKWVDIEEATWEPEENVDGELIGEFKRGEEGKVEVKESEERAVG</sequence>
<gene>
    <name evidence="2" type="ORF">A4U43_C04F23380</name>
</gene>
<dbReference type="Gene3D" id="2.40.50.40">
    <property type="match status" value="2"/>
</dbReference>
<organism evidence="2 3">
    <name type="scientific">Asparagus officinalis</name>
    <name type="common">Garden asparagus</name>
    <dbReference type="NCBI Taxonomy" id="4686"/>
    <lineage>
        <taxon>Eukaryota</taxon>
        <taxon>Viridiplantae</taxon>
        <taxon>Streptophyta</taxon>
        <taxon>Embryophyta</taxon>
        <taxon>Tracheophyta</taxon>
        <taxon>Spermatophyta</taxon>
        <taxon>Magnoliopsida</taxon>
        <taxon>Liliopsida</taxon>
        <taxon>Asparagales</taxon>
        <taxon>Asparagaceae</taxon>
        <taxon>Asparagoideae</taxon>
        <taxon>Asparagus</taxon>
    </lineage>
</organism>
<dbReference type="InterPro" id="IPR000953">
    <property type="entry name" value="Chromo/chromo_shadow_dom"/>
</dbReference>
<dbReference type="Gramene" id="ONK72801">
    <property type="protein sequence ID" value="ONK72801"/>
    <property type="gene ID" value="A4U43_C04F23380"/>
</dbReference>
<evidence type="ECO:0000313" key="2">
    <source>
        <dbReference type="EMBL" id="ONK72801.1"/>
    </source>
</evidence>
<dbReference type="InterPro" id="IPR023780">
    <property type="entry name" value="Chromo_domain"/>
</dbReference>
<proteinExistence type="predicted"/>
<protein>
    <recommendedName>
        <fullName evidence="1">Chromo domain-containing protein</fullName>
    </recommendedName>
</protein>
<dbReference type="InterPro" id="IPR016197">
    <property type="entry name" value="Chromo-like_dom_sf"/>
</dbReference>
<dbReference type="Pfam" id="PF00385">
    <property type="entry name" value="Chromo"/>
    <property type="match status" value="1"/>
</dbReference>
<dbReference type="InterPro" id="IPR030300">
    <property type="entry name" value="CPSRP43_chromodomain_3"/>
</dbReference>
<accession>A0A5P1F820</accession>
<dbReference type="InterPro" id="IPR036770">
    <property type="entry name" value="Ankyrin_rpt-contain_sf"/>
</dbReference>
<dbReference type="PROSITE" id="PS50013">
    <property type="entry name" value="CHROMO_2"/>
    <property type="match status" value="1"/>
</dbReference>
<keyword evidence="3" id="KW-1185">Reference proteome</keyword>
<dbReference type="CDD" id="cd18628">
    <property type="entry name" value="CD3_cpSRP43_like"/>
    <property type="match status" value="1"/>
</dbReference>
<evidence type="ECO:0000313" key="3">
    <source>
        <dbReference type="Proteomes" id="UP000243459"/>
    </source>
</evidence>
<reference evidence="3" key="1">
    <citation type="journal article" date="2017" name="Nat. Commun.">
        <title>The asparagus genome sheds light on the origin and evolution of a young Y chromosome.</title>
        <authorList>
            <person name="Harkess A."/>
            <person name="Zhou J."/>
            <person name="Xu C."/>
            <person name="Bowers J.E."/>
            <person name="Van der Hulst R."/>
            <person name="Ayyampalayam S."/>
            <person name="Mercati F."/>
            <person name="Riccardi P."/>
            <person name="McKain M.R."/>
            <person name="Kakrana A."/>
            <person name="Tang H."/>
            <person name="Ray J."/>
            <person name="Groenendijk J."/>
            <person name="Arikit S."/>
            <person name="Mathioni S.M."/>
            <person name="Nakano M."/>
            <person name="Shan H."/>
            <person name="Telgmann-Rauber A."/>
            <person name="Kanno A."/>
            <person name="Yue Z."/>
            <person name="Chen H."/>
            <person name="Li W."/>
            <person name="Chen Y."/>
            <person name="Xu X."/>
            <person name="Zhang Y."/>
            <person name="Luo S."/>
            <person name="Chen H."/>
            <person name="Gao J."/>
            <person name="Mao Z."/>
            <person name="Pires J.C."/>
            <person name="Luo M."/>
            <person name="Kudrna D."/>
            <person name="Wing R.A."/>
            <person name="Meyers B.C."/>
            <person name="Yi K."/>
            <person name="Kong H."/>
            <person name="Lavrijsen P."/>
            <person name="Sunseri F."/>
            <person name="Falavigna A."/>
            <person name="Ye Y."/>
            <person name="Leebens-Mack J.H."/>
            <person name="Chen G."/>
        </authorList>
    </citation>
    <scope>NUCLEOTIDE SEQUENCE [LARGE SCALE GENOMIC DNA]</scope>
    <source>
        <strain evidence="3">cv. DH0086</strain>
    </source>
</reference>
<dbReference type="EMBL" id="CM007384">
    <property type="protein sequence ID" value="ONK72801.1"/>
    <property type="molecule type" value="Genomic_DNA"/>
</dbReference>
<name>A0A5P1F820_ASPOF</name>
<evidence type="ECO:0000259" key="1">
    <source>
        <dbReference type="PROSITE" id="PS50013"/>
    </source>
</evidence>
<dbReference type="SUPFAM" id="SSF54160">
    <property type="entry name" value="Chromo domain-like"/>
    <property type="match status" value="2"/>
</dbReference>